<evidence type="ECO:0000313" key="3">
    <source>
        <dbReference type="Proteomes" id="UP000053660"/>
    </source>
</evidence>
<gene>
    <name evidence="2" type="ORF">OESDEN_01475</name>
</gene>
<organism evidence="2 3">
    <name type="scientific">Oesophagostomum dentatum</name>
    <name type="common">Nodular worm</name>
    <dbReference type="NCBI Taxonomy" id="61180"/>
    <lineage>
        <taxon>Eukaryota</taxon>
        <taxon>Metazoa</taxon>
        <taxon>Ecdysozoa</taxon>
        <taxon>Nematoda</taxon>
        <taxon>Chromadorea</taxon>
        <taxon>Rhabditida</taxon>
        <taxon>Rhabditina</taxon>
        <taxon>Rhabditomorpha</taxon>
        <taxon>Strongyloidea</taxon>
        <taxon>Strongylidae</taxon>
        <taxon>Oesophagostomum</taxon>
    </lineage>
</organism>
<proteinExistence type="predicted"/>
<reference evidence="2 3" key="1">
    <citation type="submission" date="2014-03" db="EMBL/GenBank/DDBJ databases">
        <title>Draft genome of the hookworm Oesophagostomum dentatum.</title>
        <authorList>
            <person name="Mitreva M."/>
        </authorList>
    </citation>
    <scope>NUCLEOTIDE SEQUENCE [LARGE SCALE GENOMIC DNA]</scope>
    <source>
        <strain evidence="2 3">OD-Hann</strain>
    </source>
</reference>
<dbReference type="EMBL" id="KN549300">
    <property type="protein sequence ID" value="KHJ98538.1"/>
    <property type="molecule type" value="Genomic_DNA"/>
</dbReference>
<keyword evidence="3" id="KW-1185">Reference proteome</keyword>
<name>A0A0B1TLW4_OESDE</name>
<evidence type="ECO:0000256" key="1">
    <source>
        <dbReference type="SAM" id="Coils"/>
    </source>
</evidence>
<dbReference type="AlphaFoldDB" id="A0A0B1TLW4"/>
<dbReference type="OrthoDB" id="5875174at2759"/>
<dbReference type="Proteomes" id="UP000053660">
    <property type="component" value="Unassembled WGS sequence"/>
</dbReference>
<accession>A0A0B1TLW4</accession>
<evidence type="ECO:0000313" key="2">
    <source>
        <dbReference type="EMBL" id="KHJ98538.1"/>
    </source>
</evidence>
<sequence length="254" mass="29547">MRGIYHFSFENCEAFIDPGFTQEKIAGHDAVLLEEKNLRRKLEREQQRANDDHTHAQGALTKLQQKYDILKEECRRKDHQISKLEKKLEDKEVVMADCLRELKEQHKARVTELEEKLAEIKRKNMKLESENNMQKVKLETTFERESSVDSDYGRSSSGRLSNVGRQYSLTSMSSLTSVRTLNRRMTDSELSSSLYSPRRRVDSQYDLSNCGLQRAPSTSNLMEKERRIADLERQLAQVSTLLTATLQRRKCVCL</sequence>
<keyword evidence="1" id="KW-0175">Coiled coil</keyword>
<feature type="coiled-coil region" evidence="1">
    <location>
        <begin position="221"/>
        <end position="248"/>
    </location>
</feature>
<feature type="coiled-coil region" evidence="1">
    <location>
        <begin position="28"/>
        <end position="137"/>
    </location>
</feature>
<protein>
    <submittedName>
        <fullName evidence="2">Uncharacterized protein</fullName>
    </submittedName>
</protein>